<evidence type="ECO:0000256" key="4">
    <source>
        <dbReference type="ARBA" id="ARBA00022475"/>
    </source>
</evidence>
<feature type="transmembrane region" description="Helical" evidence="15">
    <location>
        <begin position="771"/>
        <end position="789"/>
    </location>
</feature>
<evidence type="ECO:0000256" key="14">
    <source>
        <dbReference type="ARBA" id="ARBA00023136"/>
    </source>
</evidence>
<dbReference type="Gene3D" id="3.40.50.1000">
    <property type="entry name" value="HAD superfamily/HAD-like"/>
    <property type="match status" value="1"/>
</dbReference>
<feature type="transmembrane region" description="Helical" evidence="15">
    <location>
        <begin position="453"/>
        <end position="476"/>
    </location>
</feature>
<dbReference type="InterPro" id="IPR006121">
    <property type="entry name" value="HMA_dom"/>
</dbReference>
<dbReference type="PRINTS" id="PR00120">
    <property type="entry name" value="HATPASE"/>
</dbReference>
<keyword evidence="6 15" id="KW-0812">Transmembrane</keyword>
<dbReference type="Pfam" id="PF12156">
    <property type="entry name" value="ATPase-cat_bd"/>
    <property type="match status" value="1"/>
</dbReference>
<dbReference type="GO" id="GO:0055070">
    <property type="term" value="P:copper ion homeostasis"/>
    <property type="evidence" value="ECO:0007669"/>
    <property type="project" value="TreeGrafter"/>
</dbReference>
<dbReference type="PROSITE" id="PS50846">
    <property type="entry name" value="HMA_2"/>
    <property type="match status" value="1"/>
</dbReference>
<sequence>MTVMTGQLAECRHCGTPVPPRSPAGPDFCCRGCQAAFGLINGMGLESYYRKRCIDPDARPLKPEDEALATDFSAHVHVEDDGTRTLHLMVEGLHCAACVWLIETVLNRQPGVRNARVNMTTRRLTLRWDPAETGSDSPNGLIEPVLQVGYRLVPYDPEALGREGAKADRELLRAMAVAGFAAGNVMLFSVSVWSGAEMTWATRDLMHWLSALIAVPAVLYAGRPFFRSALTALRARRTNMDVPISLGVLLATGMSLVQVINSAEHAYFDASVMLLFFLLVGRYLDHRARGRARSAAEHLLALGSGSVTVLEADGTRRLLPPAKVAPGMAILVAAGERVGVDGTVTDGRSDLDTSLITGETVPQSVAPGDRAFAGTVNLSGPLRLIVDAVGERTLLAEIVRMMEVAEQGRAKYVALADRVARWYAPVVHLAALGTFLGWYLGVGAPWQQSLLTAIAVLIITCPCALALAVPVVQVIASGRLLRGGILIKTATALERLNGCDTIVFDKTGTLTLGHPDLLTEGAAWTRADLDLAASLAAASRHPLARALAARSDAPVADGVEEVPGRGLRLSTAGGEVRLGSRVFCGVDGATAWATSADAAPGPELWLARPGVAPVPFLFVDAPRPDAAAVVADLARRGYRLELLSGDREPAVRSVAEALGIATWRAACTPADKCARLEALRDEGARVLMVGDGLNDAPALAAADASVSPSTAVDVSQTAADVVFQGQRLGPVLEVLDTARRADRLVKQNFGLALLYNVFTIPLAVGGFVTPLIAALAMSSSSVVVITNALRLSRKGR</sequence>
<dbReference type="PANTHER" id="PTHR43520">
    <property type="entry name" value="ATP7, ISOFORM B"/>
    <property type="match status" value="1"/>
</dbReference>
<keyword evidence="9 15" id="KW-0067">ATP-binding</keyword>
<keyword evidence="18" id="KW-1185">Reference proteome</keyword>
<dbReference type="InterPro" id="IPR036163">
    <property type="entry name" value="HMA_dom_sf"/>
</dbReference>
<dbReference type="SUPFAM" id="SSF55008">
    <property type="entry name" value="HMA, heavy metal-associated domain"/>
    <property type="match status" value="1"/>
</dbReference>
<dbReference type="Pfam" id="PF00702">
    <property type="entry name" value="Hydrolase"/>
    <property type="match status" value="1"/>
</dbReference>
<evidence type="ECO:0000256" key="2">
    <source>
        <dbReference type="ARBA" id="ARBA00006024"/>
    </source>
</evidence>
<keyword evidence="8 15" id="KW-0547">Nucleotide-binding</keyword>
<dbReference type="PRINTS" id="PR00119">
    <property type="entry name" value="CATATPASE"/>
</dbReference>
<protein>
    <submittedName>
        <fullName evidence="17">Copper-translocating P-type ATPase</fullName>
    </submittedName>
</protein>
<dbReference type="InterPro" id="IPR023298">
    <property type="entry name" value="ATPase_P-typ_TM_dom_sf"/>
</dbReference>
<evidence type="ECO:0000256" key="11">
    <source>
        <dbReference type="ARBA" id="ARBA00022967"/>
    </source>
</evidence>
<dbReference type="AlphaFoldDB" id="K9H470"/>
<dbReference type="GO" id="GO:0005507">
    <property type="term" value="F:copper ion binding"/>
    <property type="evidence" value="ECO:0007669"/>
    <property type="project" value="TreeGrafter"/>
</dbReference>
<dbReference type="Gene3D" id="3.40.1110.10">
    <property type="entry name" value="Calcium-transporting ATPase, cytoplasmic domain N"/>
    <property type="match status" value="1"/>
</dbReference>
<dbReference type="STRING" id="1238182.C882_2451"/>
<keyword evidence="4 15" id="KW-1003">Cell membrane</keyword>
<dbReference type="SUPFAM" id="SSF81665">
    <property type="entry name" value="Calcium ATPase, transmembrane domain M"/>
    <property type="match status" value="1"/>
</dbReference>
<keyword evidence="12 15" id="KW-1133">Transmembrane helix</keyword>
<accession>K9H470</accession>
<dbReference type="GO" id="GO:0016887">
    <property type="term" value="F:ATP hydrolysis activity"/>
    <property type="evidence" value="ECO:0007669"/>
    <property type="project" value="InterPro"/>
</dbReference>
<dbReference type="Gene3D" id="3.30.70.100">
    <property type="match status" value="1"/>
</dbReference>
<evidence type="ECO:0000256" key="1">
    <source>
        <dbReference type="ARBA" id="ARBA00004651"/>
    </source>
</evidence>
<dbReference type="PATRIC" id="fig|1238182.3.peg.411"/>
<dbReference type="SUPFAM" id="SSF81653">
    <property type="entry name" value="Calcium ATPase, transduction domain A"/>
    <property type="match status" value="1"/>
</dbReference>
<dbReference type="Gene3D" id="2.70.150.10">
    <property type="entry name" value="Calcium-transporting ATPase, cytoplasmic transduction domain A"/>
    <property type="match status" value="1"/>
</dbReference>
<dbReference type="InterPro" id="IPR001757">
    <property type="entry name" value="P_typ_ATPase"/>
</dbReference>
<dbReference type="EMBL" id="ANHY01000003">
    <property type="protein sequence ID" value="EKV32372.1"/>
    <property type="molecule type" value="Genomic_DNA"/>
</dbReference>
<keyword evidence="11" id="KW-1278">Translocase</keyword>
<dbReference type="PROSITE" id="PS00154">
    <property type="entry name" value="ATPASE_E1_E2"/>
    <property type="match status" value="1"/>
</dbReference>
<evidence type="ECO:0000313" key="18">
    <source>
        <dbReference type="Proteomes" id="UP000009881"/>
    </source>
</evidence>
<dbReference type="Pfam" id="PF00122">
    <property type="entry name" value="E1-E2_ATPase"/>
    <property type="match status" value="1"/>
</dbReference>
<dbReference type="InterPro" id="IPR023214">
    <property type="entry name" value="HAD_sf"/>
</dbReference>
<dbReference type="CDD" id="cd00371">
    <property type="entry name" value="HMA"/>
    <property type="match status" value="1"/>
</dbReference>
<keyword evidence="3" id="KW-0813">Transport</keyword>
<proteinExistence type="inferred from homology"/>
<feature type="domain" description="HMA" evidence="16">
    <location>
        <begin position="84"/>
        <end position="153"/>
    </location>
</feature>
<gene>
    <name evidence="17" type="ORF">C882_2451</name>
</gene>
<feature type="transmembrane region" description="Helical" evidence="15">
    <location>
        <begin position="205"/>
        <end position="222"/>
    </location>
</feature>
<comment type="subcellular location">
    <subcellularLocation>
        <location evidence="1">Cell membrane</location>
        <topology evidence="1">Multi-pass membrane protein</topology>
    </subcellularLocation>
</comment>
<evidence type="ECO:0000259" key="16">
    <source>
        <dbReference type="PROSITE" id="PS50846"/>
    </source>
</evidence>
<dbReference type="NCBIfam" id="TIGR01494">
    <property type="entry name" value="ATPase_P-type"/>
    <property type="match status" value="2"/>
</dbReference>
<comment type="caution">
    <text evidence="17">The sequence shown here is derived from an EMBL/GenBank/DDBJ whole genome shotgun (WGS) entry which is preliminary data.</text>
</comment>
<keyword evidence="13" id="KW-0406">Ion transport</keyword>
<evidence type="ECO:0000256" key="3">
    <source>
        <dbReference type="ARBA" id="ARBA00022448"/>
    </source>
</evidence>
<dbReference type="InterPro" id="IPR008250">
    <property type="entry name" value="ATPase_P-typ_transduc_dom_A_sf"/>
</dbReference>
<dbReference type="Pfam" id="PF00403">
    <property type="entry name" value="HMA"/>
    <property type="match status" value="1"/>
</dbReference>
<evidence type="ECO:0000313" key="17">
    <source>
        <dbReference type="EMBL" id="EKV32372.1"/>
    </source>
</evidence>
<dbReference type="GO" id="GO:0005524">
    <property type="term" value="F:ATP binding"/>
    <property type="evidence" value="ECO:0007669"/>
    <property type="project" value="UniProtKB-UniRule"/>
</dbReference>
<dbReference type="GO" id="GO:0043682">
    <property type="term" value="F:P-type divalent copper transporter activity"/>
    <property type="evidence" value="ECO:0007669"/>
    <property type="project" value="TreeGrafter"/>
</dbReference>
<feature type="transmembrane region" description="Helical" evidence="15">
    <location>
        <begin position="749"/>
        <end position="765"/>
    </location>
</feature>
<evidence type="ECO:0000256" key="5">
    <source>
        <dbReference type="ARBA" id="ARBA00022553"/>
    </source>
</evidence>
<evidence type="ECO:0000256" key="9">
    <source>
        <dbReference type="ARBA" id="ARBA00022840"/>
    </source>
</evidence>
<dbReference type="InterPro" id="IPR018303">
    <property type="entry name" value="ATPase_P-typ_P_site"/>
</dbReference>
<evidence type="ECO:0000256" key="7">
    <source>
        <dbReference type="ARBA" id="ARBA00022723"/>
    </source>
</evidence>
<evidence type="ECO:0000256" key="6">
    <source>
        <dbReference type="ARBA" id="ARBA00022692"/>
    </source>
</evidence>
<dbReference type="NCBIfam" id="TIGR01511">
    <property type="entry name" value="ATPase-IB1_Cu"/>
    <property type="match status" value="1"/>
</dbReference>
<feature type="transmembrane region" description="Helical" evidence="15">
    <location>
        <begin position="171"/>
        <end position="193"/>
    </location>
</feature>
<feature type="transmembrane region" description="Helical" evidence="15">
    <location>
        <begin position="422"/>
        <end position="441"/>
    </location>
</feature>
<feature type="transmembrane region" description="Helical" evidence="15">
    <location>
        <begin position="242"/>
        <end position="260"/>
    </location>
</feature>
<evidence type="ECO:0000256" key="15">
    <source>
        <dbReference type="RuleBase" id="RU362081"/>
    </source>
</evidence>
<name>K9H470_9PROT</name>
<evidence type="ECO:0000256" key="12">
    <source>
        <dbReference type="ARBA" id="ARBA00022989"/>
    </source>
</evidence>
<dbReference type="InterPro" id="IPR023299">
    <property type="entry name" value="ATPase_P-typ_cyto_dom_N"/>
</dbReference>
<dbReference type="NCBIfam" id="TIGR01525">
    <property type="entry name" value="ATPase-IB_hvy"/>
    <property type="match status" value="1"/>
</dbReference>
<dbReference type="InterPro" id="IPR027256">
    <property type="entry name" value="P-typ_ATPase_IB"/>
</dbReference>
<dbReference type="Proteomes" id="UP000009881">
    <property type="component" value="Unassembled WGS sequence"/>
</dbReference>
<dbReference type="eggNOG" id="COG2217">
    <property type="taxonomic scope" value="Bacteria"/>
</dbReference>
<dbReference type="InterPro" id="IPR036412">
    <property type="entry name" value="HAD-like_sf"/>
</dbReference>
<comment type="similarity">
    <text evidence="2 15">Belongs to the cation transport ATPase (P-type) (TC 3.A.3) family. Type IB subfamily.</text>
</comment>
<dbReference type="SUPFAM" id="SSF56784">
    <property type="entry name" value="HAD-like"/>
    <property type="match status" value="1"/>
</dbReference>
<dbReference type="GO" id="GO:0005886">
    <property type="term" value="C:plasma membrane"/>
    <property type="evidence" value="ECO:0007669"/>
    <property type="project" value="UniProtKB-SubCell"/>
</dbReference>
<dbReference type="PANTHER" id="PTHR43520:SF5">
    <property type="entry name" value="CATION-TRANSPORTING P-TYPE ATPASE-RELATED"/>
    <property type="match status" value="1"/>
</dbReference>
<keyword evidence="7 15" id="KW-0479">Metal-binding</keyword>
<feature type="transmembrane region" description="Helical" evidence="15">
    <location>
        <begin position="266"/>
        <end position="284"/>
    </location>
</feature>
<dbReference type="InterPro" id="IPR021993">
    <property type="entry name" value="ATPase-cat-bd"/>
</dbReference>
<organism evidence="17 18">
    <name type="scientific">Caenispirillum salinarum AK4</name>
    <dbReference type="NCBI Taxonomy" id="1238182"/>
    <lineage>
        <taxon>Bacteria</taxon>
        <taxon>Pseudomonadati</taxon>
        <taxon>Pseudomonadota</taxon>
        <taxon>Alphaproteobacteria</taxon>
        <taxon>Rhodospirillales</taxon>
        <taxon>Novispirillaceae</taxon>
        <taxon>Caenispirillum</taxon>
    </lineage>
</organism>
<keyword evidence="5" id="KW-0597">Phosphoprotein</keyword>
<reference evidence="17 18" key="1">
    <citation type="journal article" date="2013" name="Genome Announc.">
        <title>Draft Genome Sequence of an Alphaproteobacterium, Caenispirillum salinarum AK4(T), Isolated from a Solar Saltern.</title>
        <authorList>
            <person name="Khatri I."/>
            <person name="Singh A."/>
            <person name="Korpole S."/>
            <person name="Pinnaka A.K."/>
            <person name="Subramanian S."/>
        </authorList>
    </citation>
    <scope>NUCLEOTIDE SEQUENCE [LARGE SCALE GENOMIC DNA]</scope>
    <source>
        <strain evidence="17 18">AK4</strain>
    </source>
</reference>
<dbReference type="NCBIfam" id="TIGR01512">
    <property type="entry name" value="ATPase-IB2_Cd"/>
    <property type="match status" value="1"/>
</dbReference>
<evidence type="ECO:0000256" key="13">
    <source>
        <dbReference type="ARBA" id="ARBA00023065"/>
    </source>
</evidence>
<dbReference type="InterPro" id="IPR059000">
    <property type="entry name" value="ATPase_P-type_domA"/>
</dbReference>
<evidence type="ECO:0000256" key="10">
    <source>
        <dbReference type="ARBA" id="ARBA00022842"/>
    </source>
</evidence>
<evidence type="ECO:0000256" key="8">
    <source>
        <dbReference type="ARBA" id="ARBA00022741"/>
    </source>
</evidence>
<dbReference type="RefSeq" id="WP_009538860.1">
    <property type="nucleotide sequence ID" value="NZ_ANHY01000003.1"/>
</dbReference>
<keyword evidence="10" id="KW-0460">Magnesium</keyword>
<keyword evidence="14 15" id="KW-0472">Membrane</keyword>